<dbReference type="EMBL" id="LIAE01006367">
    <property type="protein sequence ID" value="PAV90560.1"/>
    <property type="molecule type" value="Genomic_DNA"/>
</dbReference>
<accession>A0A2A2LWI7</accession>
<reference evidence="2 3" key="1">
    <citation type="journal article" date="2017" name="Curr. Biol.">
        <title>Genome architecture and evolution of a unichromosomal asexual nematode.</title>
        <authorList>
            <person name="Fradin H."/>
            <person name="Zegar C."/>
            <person name="Gutwein M."/>
            <person name="Lucas J."/>
            <person name="Kovtun M."/>
            <person name="Corcoran D."/>
            <person name="Baugh L.R."/>
            <person name="Kiontke K."/>
            <person name="Gunsalus K."/>
            <person name="Fitch D.H."/>
            <person name="Piano F."/>
        </authorList>
    </citation>
    <scope>NUCLEOTIDE SEQUENCE [LARGE SCALE GENOMIC DNA]</scope>
    <source>
        <strain evidence="2">PF1309</strain>
    </source>
</reference>
<evidence type="ECO:0000256" key="1">
    <source>
        <dbReference type="SAM" id="SignalP"/>
    </source>
</evidence>
<dbReference type="OrthoDB" id="5875347at2759"/>
<dbReference type="AlphaFoldDB" id="A0A2A2LWI7"/>
<comment type="caution">
    <text evidence="2">The sequence shown here is derived from an EMBL/GenBank/DDBJ whole genome shotgun (WGS) entry which is preliminary data.</text>
</comment>
<evidence type="ECO:0008006" key="4">
    <source>
        <dbReference type="Google" id="ProtNLM"/>
    </source>
</evidence>
<feature type="chain" id="PRO_5012629748" description="Secreted protein" evidence="1">
    <location>
        <begin position="16"/>
        <end position="111"/>
    </location>
</feature>
<dbReference type="Proteomes" id="UP000218231">
    <property type="component" value="Unassembled WGS sequence"/>
</dbReference>
<organism evidence="2 3">
    <name type="scientific">Diploscapter pachys</name>
    <dbReference type="NCBI Taxonomy" id="2018661"/>
    <lineage>
        <taxon>Eukaryota</taxon>
        <taxon>Metazoa</taxon>
        <taxon>Ecdysozoa</taxon>
        <taxon>Nematoda</taxon>
        <taxon>Chromadorea</taxon>
        <taxon>Rhabditida</taxon>
        <taxon>Rhabditina</taxon>
        <taxon>Rhabditomorpha</taxon>
        <taxon>Rhabditoidea</taxon>
        <taxon>Rhabditidae</taxon>
        <taxon>Diploscapter</taxon>
    </lineage>
</organism>
<protein>
    <recommendedName>
        <fullName evidence="4">Secreted protein</fullName>
    </recommendedName>
</protein>
<evidence type="ECO:0000313" key="2">
    <source>
        <dbReference type="EMBL" id="PAV90560.1"/>
    </source>
</evidence>
<keyword evidence="1" id="KW-0732">Signal</keyword>
<name>A0A2A2LWI7_9BILA</name>
<feature type="signal peptide" evidence="1">
    <location>
        <begin position="1"/>
        <end position="15"/>
    </location>
</feature>
<proteinExistence type="predicted"/>
<keyword evidence="3" id="KW-1185">Reference proteome</keyword>
<evidence type="ECO:0000313" key="3">
    <source>
        <dbReference type="Proteomes" id="UP000218231"/>
    </source>
</evidence>
<gene>
    <name evidence="2" type="ORF">WR25_09171</name>
</gene>
<sequence>MKLVVLLLLVGFASSWIIYRRNQKRKLLCREENEWGNSTLPLVPIEAVTGTSITESTTDMVEPEARKRRRRDVPIDPVRKEPIIFLGGVCHFERLIGKKTKWQLGVFSNAN</sequence>